<dbReference type="PROSITE" id="PS51257">
    <property type="entry name" value="PROKAR_LIPOPROTEIN"/>
    <property type="match status" value="1"/>
</dbReference>
<proteinExistence type="inferred from homology"/>
<reference evidence="4 5" key="1">
    <citation type="submission" date="2013-09" db="EMBL/GenBank/DDBJ databases">
        <title>Whole genome shotgun sequence of Vibrio proteolyticus NBRC 13287.</title>
        <authorList>
            <person name="Isaki S."/>
            <person name="Hosoyama A."/>
            <person name="Numata M."/>
            <person name="Hashimoto M."/>
            <person name="Hosoyama Y."/>
            <person name="Tsuchikane K."/>
            <person name="Noguchi M."/>
            <person name="Hirakata S."/>
            <person name="Ichikawa N."/>
            <person name="Ohji S."/>
            <person name="Yamazoe A."/>
            <person name="Fujita N."/>
        </authorList>
    </citation>
    <scope>NUCLEOTIDE SEQUENCE [LARGE SCALE GENOMIC DNA]</scope>
    <source>
        <strain evidence="4 5">NBRC 13287</strain>
    </source>
</reference>
<comment type="caution">
    <text evidence="4">The sequence shown here is derived from an EMBL/GenBank/DDBJ whole genome shotgun (WGS) entry which is preliminary data.</text>
</comment>
<keyword evidence="5" id="KW-1185">Reference proteome</keyword>
<evidence type="ECO:0000313" key="5">
    <source>
        <dbReference type="Proteomes" id="UP000016570"/>
    </source>
</evidence>
<dbReference type="Gene3D" id="2.40.420.20">
    <property type="match status" value="1"/>
</dbReference>
<evidence type="ECO:0000313" key="4">
    <source>
        <dbReference type="EMBL" id="GAD67397.1"/>
    </source>
</evidence>
<evidence type="ECO:0000259" key="2">
    <source>
        <dbReference type="Pfam" id="PF25876"/>
    </source>
</evidence>
<dbReference type="Proteomes" id="UP000016570">
    <property type="component" value="Unassembled WGS sequence"/>
</dbReference>
<dbReference type="AlphaFoldDB" id="U3A238"/>
<protein>
    <submittedName>
        <fullName evidence="4">Triclosan efflux pump membrane fusion protein TriB</fullName>
    </submittedName>
</protein>
<sequence length="360" mass="39550">MRQMHKNYQSIKQSSLVLSMSLTLILAGCDNAVSEEVPMVVTPVKLSAVPDLSHSHTEHFIAKVDATDRAALSFQVAGEIAAMPVHMGSKVRKGDVLAYLDPTDFQLALDARQAEYDLARTQYQRARQLVERKLISTDSFDQTETYFKAAKVSLEQAKTDLEYTRMTAPFDGVVSLTMVESNQVVDAKQPVMNLLNHQVMDVIFTIPVSYVEKYGIDGIASSPLSVTMDSQRDLSIPAQFKEISTRPNPDTNSYTARVTIRTPKTLALLPDMTGQVNLQSEGSVPNYRIAEPAWVEKSTGKGVVWTFNESDQTVQKTSVTINDDGYVVAGLQQGDLVVEAGAQGLSQGQRVKAWTKEGGI</sequence>
<dbReference type="Gene3D" id="2.40.30.170">
    <property type="match status" value="1"/>
</dbReference>
<evidence type="ECO:0000256" key="1">
    <source>
        <dbReference type="ARBA" id="ARBA00009477"/>
    </source>
</evidence>
<accession>U3A238</accession>
<dbReference type="Pfam" id="PF25917">
    <property type="entry name" value="BSH_RND"/>
    <property type="match status" value="1"/>
</dbReference>
<feature type="domain" description="Multidrug resistance protein MdtA-like barrel-sandwich hybrid" evidence="3">
    <location>
        <begin position="72"/>
        <end position="194"/>
    </location>
</feature>
<dbReference type="InterPro" id="IPR058625">
    <property type="entry name" value="MdtA-like_BSH"/>
</dbReference>
<dbReference type="GO" id="GO:0015562">
    <property type="term" value="F:efflux transmembrane transporter activity"/>
    <property type="evidence" value="ECO:0007669"/>
    <property type="project" value="TreeGrafter"/>
</dbReference>
<dbReference type="SUPFAM" id="SSF111369">
    <property type="entry name" value="HlyD-like secretion proteins"/>
    <property type="match status" value="1"/>
</dbReference>
<dbReference type="Pfam" id="PF25876">
    <property type="entry name" value="HH_MFP_RND"/>
    <property type="match status" value="1"/>
</dbReference>
<dbReference type="InterPro" id="IPR058624">
    <property type="entry name" value="MdtA-like_HH"/>
</dbReference>
<comment type="similarity">
    <text evidence="1">Belongs to the membrane fusion protein (MFP) (TC 8.A.1) family.</text>
</comment>
<dbReference type="EMBL" id="BATJ01000007">
    <property type="protein sequence ID" value="GAD67397.1"/>
    <property type="molecule type" value="Genomic_DNA"/>
</dbReference>
<dbReference type="GO" id="GO:1990281">
    <property type="term" value="C:efflux pump complex"/>
    <property type="evidence" value="ECO:0007669"/>
    <property type="project" value="TreeGrafter"/>
</dbReference>
<name>U3A238_VIBPR</name>
<dbReference type="eggNOG" id="COG0845">
    <property type="taxonomic scope" value="Bacteria"/>
</dbReference>
<dbReference type="Gene3D" id="1.10.287.470">
    <property type="entry name" value="Helix hairpin bin"/>
    <property type="match status" value="1"/>
</dbReference>
<evidence type="ECO:0000259" key="3">
    <source>
        <dbReference type="Pfam" id="PF25917"/>
    </source>
</evidence>
<feature type="domain" description="Multidrug resistance protein MdtA-like alpha-helical hairpin" evidence="2">
    <location>
        <begin position="108"/>
        <end position="164"/>
    </location>
</feature>
<dbReference type="InterPro" id="IPR006143">
    <property type="entry name" value="RND_pump_MFP"/>
</dbReference>
<gene>
    <name evidence="4" type="primary">triB</name>
    <name evidence="4" type="ORF">VPR01S_07_01960</name>
</gene>
<dbReference type="NCBIfam" id="TIGR01730">
    <property type="entry name" value="RND_mfp"/>
    <property type="match status" value="1"/>
</dbReference>
<dbReference type="Gene3D" id="2.40.50.100">
    <property type="match status" value="1"/>
</dbReference>
<dbReference type="STRING" id="1219065.VPR01S_07_01960"/>
<dbReference type="PANTHER" id="PTHR30469:SF20">
    <property type="entry name" value="EFFLUX RND TRANSPORTER PERIPLASMIC ADAPTOR SUBUNIT"/>
    <property type="match status" value="1"/>
</dbReference>
<dbReference type="PANTHER" id="PTHR30469">
    <property type="entry name" value="MULTIDRUG RESISTANCE PROTEIN MDTA"/>
    <property type="match status" value="1"/>
</dbReference>
<organism evidence="4 5">
    <name type="scientific">Vibrio proteolyticus NBRC 13287</name>
    <dbReference type="NCBI Taxonomy" id="1219065"/>
    <lineage>
        <taxon>Bacteria</taxon>
        <taxon>Pseudomonadati</taxon>
        <taxon>Pseudomonadota</taxon>
        <taxon>Gammaproteobacteria</taxon>
        <taxon>Vibrionales</taxon>
        <taxon>Vibrionaceae</taxon>
        <taxon>Vibrio</taxon>
    </lineage>
</organism>